<evidence type="ECO:0000256" key="7">
    <source>
        <dbReference type="ARBA" id="ARBA00023033"/>
    </source>
</evidence>
<dbReference type="PANTHER" id="PTHR47955">
    <property type="entry name" value="CYTOCHROME P450 FAMILY 71 PROTEIN"/>
    <property type="match status" value="1"/>
</dbReference>
<evidence type="ECO:0000256" key="5">
    <source>
        <dbReference type="ARBA" id="ARBA00023002"/>
    </source>
</evidence>
<proteinExistence type="inferred from homology"/>
<name>A0A7I8JZ29_SPIIN</name>
<reference evidence="8" key="1">
    <citation type="submission" date="2020-02" db="EMBL/GenBank/DDBJ databases">
        <authorList>
            <person name="Scholz U."/>
            <person name="Mascher M."/>
            <person name="Fiebig A."/>
        </authorList>
    </citation>
    <scope>NUCLEOTIDE SEQUENCE</scope>
</reference>
<gene>
    <name evidence="8" type="ORF">SI8410_01001331</name>
</gene>
<keyword evidence="7" id="KW-0503">Monooxygenase</keyword>
<dbReference type="Gene3D" id="1.10.630.10">
    <property type="entry name" value="Cytochrome P450"/>
    <property type="match status" value="1"/>
</dbReference>
<dbReference type="InterPro" id="IPR036396">
    <property type="entry name" value="Cyt_P450_sf"/>
</dbReference>
<keyword evidence="3" id="KW-0349">Heme</keyword>
<comment type="cofactor">
    <cofactor evidence="1">
        <name>heme</name>
        <dbReference type="ChEBI" id="CHEBI:30413"/>
    </cofactor>
</comment>
<dbReference type="PANTHER" id="PTHR47955:SF19">
    <property type="entry name" value="CYTOCHROME P450 71A9-LIKE ISOFORM X1"/>
    <property type="match status" value="1"/>
</dbReference>
<evidence type="ECO:0000256" key="3">
    <source>
        <dbReference type="ARBA" id="ARBA00022617"/>
    </source>
</evidence>
<evidence type="ECO:0000313" key="9">
    <source>
        <dbReference type="Proteomes" id="UP000663760"/>
    </source>
</evidence>
<dbReference type="GO" id="GO:0016705">
    <property type="term" value="F:oxidoreductase activity, acting on paired donors, with incorporation or reduction of molecular oxygen"/>
    <property type="evidence" value="ECO:0007669"/>
    <property type="project" value="InterPro"/>
</dbReference>
<dbReference type="EMBL" id="LR746264">
    <property type="protein sequence ID" value="CAA7389253.1"/>
    <property type="molecule type" value="Genomic_DNA"/>
</dbReference>
<dbReference type="AlphaFoldDB" id="A0A7I8JZ29"/>
<dbReference type="GO" id="GO:0005506">
    <property type="term" value="F:iron ion binding"/>
    <property type="evidence" value="ECO:0007669"/>
    <property type="project" value="InterPro"/>
</dbReference>
<evidence type="ECO:0000313" key="8">
    <source>
        <dbReference type="EMBL" id="CAA7389253.1"/>
    </source>
</evidence>
<evidence type="ECO:0000256" key="4">
    <source>
        <dbReference type="ARBA" id="ARBA00022723"/>
    </source>
</evidence>
<evidence type="ECO:0000256" key="2">
    <source>
        <dbReference type="ARBA" id="ARBA00010617"/>
    </source>
</evidence>
<keyword evidence="4" id="KW-0479">Metal-binding</keyword>
<dbReference type="GO" id="GO:0020037">
    <property type="term" value="F:heme binding"/>
    <property type="evidence" value="ECO:0007669"/>
    <property type="project" value="InterPro"/>
</dbReference>
<dbReference type="OrthoDB" id="2789670at2759"/>
<keyword evidence="6" id="KW-0408">Iron</keyword>
<protein>
    <submittedName>
        <fullName evidence="8">Uncharacterized protein</fullName>
    </submittedName>
</protein>
<keyword evidence="9" id="KW-1185">Reference proteome</keyword>
<comment type="similarity">
    <text evidence="2">Belongs to the cytochrome P450 family.</text>
</comment>
<dbReference type="GO" id="GO:0004497">
    <property type="term" value="F:monooxygenase activity"/>
    <property type="evidence" value="ECO:0007669"/>
    <property type="project" value="UniProtKB-KW"/>
</dbReference>
<dbReference type="Proteomes" id="UP000663760">
    <property type="component" value="Chromosome 1"/>
</dbReference>
<organism evidence="8 9">
    <name type="scientific">Spirodela intermedia</name>
    <name type="common">Intermediate duckweed</name>
    <dbReference type="NCBI Taxonomy" id="51605"/>
    <lineage>
        <taxon>Eukaryota</taxon>
        <taxon>Viridiplantae</taxon>
        <taxon>Streptophyta</taxon>
        <taxon>Embryophyta</taxon>
        <taxon>Tracheophyta</taxon>
        <taxon>Spermatophyta</taxon>
        <taxon>Magnoliopsida</taxon>
        <taxon>Liliopsida</taxon>
        <taxon>Araceae</taxon>
        <taxon>Lemnoideae</taxon>
        <taxon>Spirodela</taxon>
    </lineage>
</organism>
<sequence length="124" mass="14368">MHSNDGECQKSKFHDQTRDSIELLTGFSPSDLFPSMGWLNVVTGLHARLEKAFHFFDNFFDEQIEAHRRRNSDDETDFMSILLRLQQDTSLGFNLTREQIKSIIWKRASTFSPPFTGLGRLGEK</sequence>
<dbReference type="SUPFAM" id="SSF48264">
    <property type="entry name" value="Cytochrome P450"/>
    <property type="match status" value="1"/>
</dbReference>
<evidence type="ECO:0000256" key="1">
    <source>
        <dbReference type="ARBA" id="ARBA00001971"/>
    </source>
</evidence>
<keyword evidence="5" id="KW-0560">Oxidoreductase</keyword>
<evidence type="ECO:0000256" key="6">
    <source>
        <dbReference type="ARBA" id="ARBA00023004"/>
    </source>
</evidence>
<accession>A0A7I8JZ29</accession>